<evidence type="ECO:0000256" key="9">
    <source>
        <dbReference type="ARBA" id="ARBA00022741"/>
    </source>
</evidence>
<dbReference type="NCBIfam" id="TIGR01007">
    <property type="entry name" value="eps_fam"/>
    <property type="match status" value="1"/>
</dbReference>
<evidence type="ECO:0000256" key="2">
    <source>
        <dbReference type="ARBA" id="ARBA00007316"/>
    </source>
</evidence>
<evidence type="ECO:0000259" key="20">
    <source>
        <dbReference type="Pfam" id="PF13807"/>
    </source>
</evidence>
<comment type="catalytic activity">
    <reaction evidence="15">
        <text>L-tyrosyl-[protein] + ATP = O-phospho-L-tyrosyl-[protein] + ADP + H(+)</text>
        <dbReference type="Rhea" id="RHEA:10596"/>
        <dbReference type="Rhea" id="RHEA-COMP:10136"/>
        <dbReference type="Rhea" id="RHEA-COMP:20101"/>
        <dbReference type="ChEBI" id="CHEBI:15378"/>
        <dbReference type="ChEBI" id="CHEBI:30616"/>
        <dbReference type="ChEBI" id="CHEBI:46858"/>
        <dbReference type="ChEBI" id="CHEBI:61978"/>
        <dbReference type="ChEBI" id="CHEBI:456216"/>
        <dbReference type="EC" id="2.7.10.2"/>
    </reaction>
</comment>
<keyword evidence="13 17" id="KW-0472">Membrane</keyword>
<name>A0A6I4ICT5_9SPHI</name>
<evidence type="ECO:0000256" key="10">
    <source>
        <dbReference type="ARBA" id="ARBA00022777"/>
    </source>
</evidence>
<dbReference type="InterPro" id="IPR025669">
    <property type="entry name" value="AAA_dom"/>
</dbReference>
<evidence type="ECO:0000256" key="4">
    <source>
        <dbReference type="ARBA" id="ARBA00011903"/>
    </source>
</evidence>
<gene>
    <name evidence="21" type="ORF">GO816_16655</name>
</gene>
<evidence type="ECO:0000256" key="7">
    <source>
        <dbReference type="ARBA" id="ARBA00022679"/>
    </source>
</evidence>
<keyword evidence="22" id="KW-1185">Reference proteome</keyword>
<dbReference type="EMBL" id="WQLA01000007">
    <property type="protein sequence ID" value="MVN92767.1"/>
    <property type="molecule type" value="Genomic_DNA"/>
</dbReference>
<proteinExistence type="inferred from homology"/>
<evidence type="ECO:0000256" key="13">
    <source>
        <dbReference type="ARBA" id="ARBA00023136"/>
    </source>
</evidence>
<dbReference type="OrthoDB" id="9794577at2"/>
<dbReference type="AlphaFoldDB" id="A0A6I4ICT5"/>
<comment type="similarity">
    <text evidence="3">Belongs to the etk/wzc family.</text>
</comment>
<dbReference type="InterPro" id="IPR032807">
    <property type="entry name" value="GNVR"/>
</dbReference>
<comment type="similarity">
    <text evidence="2">Belongs to the CpsD/CapB family.</text>
</comment>
<dbReference type="Proteomes" id="UP000434850">
    <property type="component" value="Unassembled WGS sequence"/>
</dbReference>
<dbReference type="GO" id="GO:0004715">
    <property type="term" value="F:non-membrane spanning protein tyrosine kinase activity"/>
    <property type="evidence" value="ECO:0007669"/>
    <property type="project" value="UniProtKB-EC"/>
</dbReference>
<evidence type="ECO:0000256" key="16">
    <source>
        <dbReference type="SAM" id="Coils"/>
    </source>
</evidence>
<dbReference type="InterPro" id="IPR050445">
    <property type="entry name" value="Bact_polysacc_biosynth/exp"/>
</dbReference>
<feature type="domain" description="Tyrosine-protein kinase G-rich" evidence="20">
    <location>
        <begin position="431"/>
        <end position="509"/>
    </location>
</feature>
<sequence length="800" mass="90331">MEDRSAEIENEPAGGKINIGKILRVFLSKWYWIVACIAIMLAGAYVYLKFAKEIYATTAIIRMAETKTEFTELVNLGDQSASDENETEMFILKSQSLLESAVNNLDYPVTYYTKGRVKDVNIYPQKPFPIEIVSADSLLRGVPDFEVTRKDGASFTLAYEKGGDEVKRNYKFGQMITFDQLKFIIRSGLNMGSHTYRIHFNTVPELVNEVRRGYSITPGGKTKIMSLRLSGPNPVLIADILNTIIEEYIKNDAGRKKQAATQTIDFIDSQLLQFSQQVNKSQDELSNYKKNNDIVNLSAKGNQLLAEVNSNEQAKNQLEIEQLYIQQLETEMKQNRNAITLNLGLGGQTESLLSTLIANLNNLIKDRNVKLEQFDEQSSLIQVIDNQINEIKRAAMNNIRLLKDRNNKTIRFLDSENAKLKQNLRAYPTDEQNLFNLQSNFDIKQKIYTYLNEKKLESEISRAATVANASVVENAKPNFALVSPISASIYQNAIIFGLMLGLGLIFLARALNPYLHDPAEVQIASTVPILGMIKKNNEVLNEDEKQSLDLLSSKSAFAEAIRSVRTNLSFMQADQASKIICITSEVAGEGKSFVSVNLSNSLCLMDKKVVLIAADLRRSRLHKTFDMSPDHKGLSEYLSNQASLENITNKTVIENLTFISSGKIPPNPSELLHRDRMKELLVILRQQYDYIIIDTAPVGLISDSIPLIQMSDINIFVIRSGVSKISAVKLPARIDREYRMNKSSIIMNAFEPNAFRASFFSADSTEGNYNSYYYADYNYNSPYYDDEPVKKSFWKKIFGK</sequence>
<keyword evidence="8 17" id="KW-0812">Transmembrane</keyword>
<evidence type="ECO:0000256" key="8">
    <source>
        <dbReference type="ARBA" id="ARBA00022692"/>
    </source>
</evidence>
<comment type="caution">
    <text evidence="21">The sequence shown here is derived from an EMBL/GenBank/DDBJ whole genome shotgun (WGS) entry which is preliminary data.</text>
</comment>
<keyword evidence="11" id="KW-0067">ATP-binding</keyword>
<dbReference type="GO" id="GO:0005886">
    <property type="term" value="C:plasma membrane"/>
    <property type="evidence" value="ECO:0007669"/>
    <property type="project" value="UniProtKB-SubCell"/>
</dbReference>
<dbReference type="Pfam" id="PF13807">
    <property type="entry name" value="GNVR"/>
    <property type="match status" value="1"/>
</dbReference>
<evidence type="ECO:0000256" key="12">
    <source>
        <dbReference type="ARBA" id="ARBA00022989"/>
    </source>
</evidence>
<dbReference type="PANTHER" id="PTHR32309">
    <property type="entry name" value="TYROSINE-PROTEIN KINASE"/>
    <property type="match status" value="1"/>
</dbReference>
<dbReference type="EC" id="2.7.10.2" evidence="4"/>
<keyword evidence="6" id="KW-0997">Cell inner membrane</keyword>
<evidence type="ECO:0000259" key="19">
    <source>
        <dbReference type="Pfam" id="PF13614"/>
    </source>
</evidence>
<evidence type="ECO:0000259" key="18">
    <source>
        <dbReference type="Pfam" id="PF02706"/>
    </source>
</evidence>
<evidence type="ECO:0000313" key="21">
    <source>
        <dbReference type="EMBL" id="MVN92767.1"/>
    </source>
</evidence>
<accession>A0A6I4ICT5</accession>
<keyword evidence="5" id="KW-1003">Cell membrane</keyword>
<evidence type="ECO:0000256" key="14">
    <source>
        <dbReference type="ARBA" id="ARBA00023137"/>
    </source>
</evidence>
<dbReference type="SUPFAM" id="SSF52540">
    <property type="entry name" value="P-loop containing nucleoside triphosphate hydrolases"/>
    <property type="match status" value="1"/>
</dbReference>
<feature type="domain" description="AAA" evidence="19">
    <location>
        <begin position="577"/>
        <end position="698"/>
    </location>
</feature>
<evidence type="ECO:0000256" key="6">
    <source>
        <dbReference type="ARBA" id="ARBA00022519"/>
    </source>
</evidence>
<feature type="transmembrane region" description="Helical" evidence="17">
    <location>
        <begin position="30"/>
        <end position="48"/>
    </location>
</feature>
<protein>
    <recommendedName>
        <fullName evidence="4">non-specific protein-tyrosine kinase</fullName>
        <ecNumber evidence="4">2.7.10.2</ecNumber>
    </recommendedName>
</protein>
<keyword evidence="14" id="KW-0829">Tyrosine-protein kinase</keyword>
<dbReference type="Gene3D" id="3.40.50.300">
    <property type="entry name" value="P-loop containing nucleotide triphosphate hydrolases"/>
    <property type="match status" value="1"/>
</dbReference>
<keyword evidence="16" id="KW-0175">Coiled coil</keyword>
<evidence type="ECO:0000256" key="15">
    <source>
        <dbReference type="ARBA" id="ARBA00051245"/>
    </source>
</evidence>
<evidence type="ECO:0000256" key="11">
    <source>
        <dbReference type="ARBA" id="ARBA00022840"/>
    </source>
</evidence>
<dbReference type="InterPro" id="IPR027417">
    <property type="entry name" value="P-loop_NTPase"/>
</dbReference>
<dbReference type="InterPro" id="IPR003856">
    <property type="entry name" value="LPS_length_determ_N"/>
</dbReference>
<keyword evidence="10 21" id="KW-0418">Kinase</keyword>
<reference evidence="21 22" key="1">
    <citation type="submission" date="2019-12" db="EMBL/GenBank/DDBJ databases">
        <title>Mucilaginibacter sp. HME9299 genome sequencing and assembly.</title>
        <authorList>
            <person name="Kang H."/>
            <person name="Kim H."/>
            <person name="Joh K."/>
        </authorList>
    </citation>
    <scope>NUCLEOTIDE SEQUENCE [LARGE SCALE GENOMIC DNA]</scope>
    <source>
        <strain evidence="21 22">HME9299</strain>
    </source>
</reference>
<dbReference type="Pfam" id="PF13614">
    <property type="entry name" value="AAA_31"/>
    <property type="match status" value="1"/>
</dbReference>
<evidence type="ECO:0000256" key="17">
    <source>
        <dbReference type="SAM" id="Phobius"/>
    </source>
</evidence>
<keyword evidence="7 21" id="KW-0808">Transferase</keyword>
<evidence type="ECO:0000256" key="5">
    <source>
        <dbReference type="ARBA" id="ARBA00022475"/>
    </source>
</evidence>
<evidence type="ECO:0000256" key="1">
    <source>
        <dbReference type="ARBA" id="ARBA00004429"/>
    </source>
</evidence>
<organism evidence="21 22">
    <name type="scientific">Mucilaginibacter aquatilis</name>
    <dbReference type="NCBI Taxonomy" id="1517760"/>
    <lineage>
        <taxon>Bacteria</taxon>
        <taxon>Pseudomonadati</taxon>
        <taxon>Bacteroidota</taxon>
        <taxon>Sphingobacteriia</taxon>
        <taxon>Sphingobacteriales</taxon>
        <taxon>Sphingobacteriaceae</taxon>
        <taxon>Mucilaginibacter</taxon>
    </lineage>
</organism>
<dbReference type="GO" id="GO:0005524">
    <property type="term" value="F:ATP binding"/>
    <property type="evidence" value="ECO:0007669"/>
    <property type="project" value="UniProtKB-KW"/>
</dbReference>
<evidence type="ECO:0000313" key="22">
    <source>
        <dbReference type="Proteomes" id="UP000434850"/>
    </source>
</evidence>
<dbReference type="CDD" id="cd05387">
    <property type="entry name" value="BY-kinase"/>
    <property type="match status" value="1"/>
</dbReference>
<keyword evidence="9" id="KW-0547">Nucleotide-binding</keyword>
<evidence type="ECO:0000256" key="3">
    <source>
        <dbReference type="ARBA" id="ARBA00008883"/>
    </source>
</evidence>
<comment type="subcellular location">
    <subcellularLocation>
        <location evidence="1">Cell inner membrane</location>
        <topology evidence="1">Multi-pass membrane protein</topology>
    </subcellularLocation>
</comment>
<dbReference type="PANTHER" id="PTHR32309:SF13">
    <property type="entry name" value="FERRIC ENTEROBACTIN TRANSPORT PROTEIN FEPE"/>
    <property type="match status" value="1"/>
</dbReference>
<feature type="coiled-coil region" evidence="16">
    <location>
        <begin position="271"/>
        <end position="331"/>
    </location>
</feature>
<dbReference type="InterPro" id="IPR005702">
    <property type="entry name" value="Wzc-like_C"/>
</dbReference>
<dbReference type="Pfam" id="PF02706">
    <property type="entry name" value="Wzz"/>
    <property type="match status" value="1"/>
</dbReference>
<keyword evidence="12 17" id="KW-1133">Transmembrane helix</keyword>
<feature type="domain" description="Polysaccharide chain length determinant N-terminal" evidence="18">
    <location>
        <begin position="16"/>
        <end position="105"/>
    </location>
</feature>
<dbReference type="RefSeq" id="WP_157543083.1">
    <property type="nucleotide sequence ID" value="NZ_WQLA01000007.1"/>
</dbReference>